<comment type="similarity">
    <text evidence="7">Belongs to the glycosyltransferase 87 family.</text>
</comment>
<evidence type="ECO:0000256" key="1">
    <source>
        <dbReference type="ARBA" id="ARBA00004651"/>
    </source>
</evidence>
<evidence type="ECO:0000256" key="5">
    <source>
        <dbReference type="ARBA" id="ARBA00022989"/>
    </source>
</evidence>
<keyword evidence="6 8" id="KW-0472">Membrane</keyword>
<sequence>MILVAHRLIILSINGDVTDDFSTVYYALRRFIEGVPVYNENYHHVDPHYLYSPGATLLLSPLGFLGHFGLARLGFIGVNALAIILAVGLLTRMFGFSLRSFVWPLSISLAFLTESVRSTLIFSNINGILLLALCGYFFLLLRDKQWWAGVVIGVAILIKPLFLPLLFLPLVKLQWRAIAVGLVVPVLFNLAALPLIKDVNDYSERLLPYLGQTRDYFNSSLPGIALYYGMPTALKLMLFAVFAAAVAVGVIMLLRWRYSDPLFWMTTTSTLLLSGVFFLSSLGQMYYSMMFFPMMFTVVLRKSVLHSWVAWVAVYCFFSPDSWVSHRWYAISRWTAFTLPTVGWGLLILVIATAAATWWWNERRSEG</sequence>
<organism evidence="9 10">
    <name type="scientific">Corynebacterium durum F0235</name>
    <dbReference type="NCBI Taxonomy" id="1035195"/>
    <lineage>
        <taxon>Bacteria</taxon>
        <taxon>Bacillati</taxon>
        <taxon>Actinomycetota</taxon>
        <taxon>Actinomycetes</taxon>
        <taxon>Mycobacteriales</taxon>
        <taxon>Corynebacteriaceae</taxon>
        <taxon>Corynebacterium</taxon>
    </lineage>
</organism>
<dbReference type="InterPro" id="IPR018584">
    <property type="entry name" value="GT87"/>
</dbReference>
<gene>
    <name evidence="9" type="ORF">HMPREF9997_01322</name>
</gene>
<comment type="subcellular location">
    <subcellularLocation>
        <location evidence="1">Cell membrane</location>
        <topology evidence="1">Multi-pass membrane protein</topology>
    </subcellularLocation>
</comment>
<keyword evidence="3" id="KW-0808">Transferase</keyword>
<feature type="transmembrane region" description="Helical" evidence="8">
    <location>
        <begin position="341"/>
        <end position="360"/>
    </location>
</feature>
<dbReference type="eggNOG" id="ENOG5033U55">
    <property type="taxonomic scope" value="Bacteria"/>
</dbReference>
<evidence type="ECO:0000256" key="7">
    <source>
        <dbReference type="ARBA" id="ARBA00024033"/>
    </source>
</evidence>
<evidence type="ECO:0000313" key="10">
    <source>
        <dbReference type="Proteomes" id="UP000010445"/>
    </source>
</evidence>
<evidence type="ECO:0000256" key="6">
    <source>
        <dbReference type="ARBA" id="ARBA00023136"/>
    </source>
</evidence>
<keyword evidence="10" id="KW-1185">Reference proteome</keyword>
<keyword evidence="4 8" id="KW-0812">Transmembrane</keyword>
<evidence type="ECO:0000256" key="3">
    <source>
        <dbReference type="ARBA" id="ARBA00022679"/>
    </source>
</evidence>
<dbReference type="AlphaFoldDB" id="L1MFT5"/>
<evidence type="ECO:0008006" key="11">
    <source>
        <dbReference type="Google" id="ProtNLM"/>
    </source>
</evidence>
<accession>L1MFT5</accession>
<feature type="transmembrane region" description="Helical" evidence="8">
    <location>
        <begin position="262"/>
        <end position="282"/>
    </location>
</feature>
<comment type="caution">
    <text evidence="9">The sequence shown here is derived from an EMBL/GenBank/DDBJ whole genome shotgun (WGS) entry which is preliminary data.</text>
</comment>
<dbReference type="EMBL" id="AMEM01000018">
    <property type="protein sequence ID" value="EKX90107.1"/>
    <property type="molecule type" value="Genomic_DNA"/>
</dbReference>
<dbReference type="GO" id="GO:0005886">
    <property type="term" value="C:plasma membrane"/>
    <property type="evidence" value="ECO:0007669"/>
    <property type="project" value="UniProtKB-SubCell"/>
</dbReference>
<feature type="transmembrane region" description="Helical" evidence="8">
    <location>
        <begin position="69"/>
        <end position="89"/>
    </location>
</feature>
<dbReference type="Pfam" id="PF09594">
    <property type="entry name" value="GT87"/>
    <property type="match status" value="1"/>
</dbReference>
<feature type="transmembrane region" description="Helical" evidence="8">
    <location>
        <begin position="303"/>
        <end position="321"/>
    </location>
</feature>
<keyword evidence="5 8" id="KW-1133">Transmembrane helix</keyword>
<protein>
    <recommendedName>
        <fullName evidence="11">Tat pathway signal sequence domain protein</fullName>
    </recommendedName>
</protein>
<feature type="transmembrane region" description="Helical" evidence="8">
    <location>
        <begin position="146"/>
        <end position="167"/>
    </location>
</feature>
<name>L1MFT5_9CORY</name>
<proteinExistence type="inferred from homology"/>
<evidence type="ECO:0000313" key="9">
    <source>
        <dbReference type="EMBL" id="EKX90107.1"/>
    </source>
</evidence>
<reference evidence="9" key="1">
    <citation type="submission" date="2012-05" db="EMBL/GenBank/DDBJ databases">
        <authorList>
            <person name="Weinstock G."/>
            <person name="Sodergren E."/>
            <person name="Lobos E.A."/>
            <person name="Fulton L."/>
            <person name="Fulton R."/>
            <person name="Courtney L."/>
            <person name="Fronick C."/>
            <person name="O'Laughlin M."/>
            <person name="Godfrey J."/>
            <person name="Wilson R.M."/>
            <person name="Miner T."/>
            <person name="Farmer C."/>
            <person name="Delehaunty K."/>
            <person name="Cordes M."/>
            <person name="Minx P."/>
            <person name="Tomlinson C."/>
            <person name="Chen J."/>
            <person name="Wollam A."/>
            <person name="Pepin K.H."/>
            <person name="Bhonagiri V."/>
            <person name="Zhang X."/>
            <person name="Suruliraj S."/>
            <person name="Warren W."/>
            <person name="Mitreva M."/>
            <person name="Mardis E.R."/>
            <person name="Wilson R.K."/>
        </authorList>
    </citation>
    <scope>NUCLEOTIDE SEQUENCE [LARGE SCALE GENOMIC DNA]</scope>
    <source>
        <strain evidence="9">F0235</strain>
    </source>
</reference>
<dbReference type="PATRIC" id="fig|1035195.3.peg.1184"/>
<dbReference type="GO" id="GO:0016758">
    <property type="term" value="F:hexosyltransferase activity"/>
    <property type="evidence" value="ECO:0007669"/>
    <property type="project" value="InterPro"/>
</dbReference>
<feature type="transmembrane region" description="Helical" evidence="8">
    <location>
        <begin position="119"/>
        <end position="139"/>
    </location>
</feature>
<keyword evidence="2" id="KW-1003">Cell membrane</keyword>
<feature type="transmembrane region" description="Helical" evidence="8">
    <location>
        <begin position="173"/>
        <end position="196"/>
    </location>
</feature>
<evidence type="ECO:0000256" key="2">
    <source>
        <dbReference type="ARBA" id="ARBA00022475"/>
    </source>
</evidence>
<feature type="transmembrane region" description="Helical" evidence="8">
    <location>
        <begin position="236"/>
        <end position="256"/>
    </location>
</feature>
<dbReference type="STRING" id="1035195.HMPREF9997_01322"/>
<dbReference type="Proteomes" id="UP000010445">
    <property type="component" value="Unassembled WGS sequence"/>
</dbReference>
<dbReference type="OrthoDB" id="5175994at2"/>
<dbReference type="HOGENOM" id="CLU_055106_0_0_11"/>
<evidence type="ECO:0000256" key="4">
    <source>
        <dbReference type="ARBA" id="ARBA00022692"/>
    </source>
</evidence>
<evidence type="ECO:0000256" key="8">
    <source>
        <dbReference type="SAM" id="Phobius"/>
    </source>
</evidence>